<dbReference type="OrthoDB" id="9805601at2"/>
<gene>
    <name evidence="8" type="ORF">SAMN04487991_2707</name>
</gene>
<organism evidence="8 9">
    <name type="scientific">Celeribacter neptunius</name>
    <dbReference type="NCBI Taxonomy" id="588602"/>
    <lineage>
        <taxon>Bacteria</taxon>
        <taxon>Pseudomonadati</taxon>
        <taxon>Pseudomonadota</taxon>
        <taxon>Alphaproteobacteria</taxon>
        <taxon>Rhodobacterales</taxon>
        <taxon>Roseobacteraceae</taxon>
        <taxon>Celeribacter</taxon>
    </lineage>
</organism>
<dbReference type="PROSITE" id="PS50893">
    <property type="entry name" value="ABC_TRANSPORTER_2"/>
    <property type="match status" value="1"/>
</dbReference>
<evidence type="ECO:0000256" key="3">
    <source>
        <dbReference type="ARBA" id="ARBA00022840"/>
    </source>
</evidence>
<dbReference type="Proteomes" id="UP000199630">
    <property type="component" value="Unassembled WGS sequence"/>
</dbReference>
<evidence type="ECO:0000313" key="8">
    <source>
        <dbReference type="EMBL" id="SFJ69763.1"/>
    </source>
</evidence>
<keyword evidence="1" id="KW-0813">Transport</keyword>
<keyword evidence="2" id="KW-0547">Nucleotide-binding</keyword>
<dbReference type="Pfam" id="PF00005">
    <property type="entry name" value="ABC_tran"/>
    <property type="match status" value="1"/>
</dbReference>
<dbReference type="SMART" id="SM00382">
    <property type="entry name" value="AAA"/>
    <property type="match status" value="1"/>
</dbReference>
<protein>
    <submittedName>
        <fullName evidence="8">Iron complex transport system ATP-binding protein</fullName>
    </submittedName>
</protein>
<keyword evidence="4" id="KW-1278">Translocase</keyword>
<evidence type="ECO:0000313" key="9">
    <source>
        <dbReference type="Proteomes" id="UP000199630"/>
    </source>
</evidence>
<evidence type="ECO:0000256" key="5">
    <source>
        <dbReference type="ARBA" id="ARBA00037066"/>
    </source>
</evidence>
<keyword evidence="9" id="KW-1185">Reference proteome</keyword>
<sequence length="270" mass="28778">MIHCHDISVRLGGRKVLDRVSFSARAGALTAIVGPNGSGKTTLLRTLTGEQHYAGEILFDGSHLKRFSPLDLAERRAVLPQSGSLAFPFTVLELVRLGLSAGVATGRADTTALPSQALARVGLAGYEGRLVQELSGGERQRAQLARVLVQIWEPILDGHPRWLFLDEPVSALDIGHQLQIMQLARDYAEAGGGVIAVMHDLNLTSMFADHVTLLGEGRVRASGTPEEVLTDHALSSCYGCPLRTNTPPASGRPWILPQASTLTSPPVGAS</sequence>
<keyword evidence="3 8" id="KW-0067">ATP-binding</keyword>
<comment type="function">
    <text evidence="5">Part of the ABC transporter complex HmuTUV involved in hemin import. Responsible for energy coupling to the transport system.</text>
</comment>
<evidence type="ECO:0000259" key="7">
    <source>
        <dbReference type="PROSITE" id="PS50893"/>
    </source>
</evidence>
<dbReference type="InterPro" id="IPR027417">
    <property type="entry name" value="P-loop_NTPase"/>
</dbReference>
<dbReference type="RefSeq" id="WP_090061230.1">
    <property type="nucleotide sequence ID" value="NZ_FORH01000005.1"/>
</dbReference>
<dbReference type="AlphaFoldDB" id="A0A1I3TGW6"/>
<dbReference type="STRING" id="588602.SAMN04487991_2707"/>
<feature type="region of interest" description="Disordered" evidence="6">
    <location>
        <begin position="249"/>
        <end position="270"/>
    </location>
</feature>
<dbReference type="SUPFAM" id="SSF52540">
    <property type="entry name" value="P-loop containing nucleoside triphosphate hydrolases"/>
    <property type="match status" value="1"/>
</dbReference>
<dbReference type="GO" id="GO:0005524">
    <property type="term" value="F:ATP binding"/>
    <property type="evidence" value="ECO:0007669"/>
    <property type="project" value="UniProtKB-KW"/>
</dbReference>
<dbReference type="Gene3D" id="3.40.50.300">
    <property type="entry name" value="P-loop containing nucleotide triphosphate hydrolases"/>
    <property type="match status" value="1"/>
</dbReference>
<dbReference type="EMBL" id="FORH01000005">
    <property type="protein sequence ID" value="SFJ69763.1"/>
    <property type="molecule type" value="Genomic_DNA"/>
</dbReference>
<proteinExistence type="predicted"/>
<dbReference type="GO" id="GO:0016887">
    <property type="term" value="F:ATP hydrolysis activity"/>
    <property type="evidence" value="ECO:0007669"/>
    <property type="project" value="InterPro"/>
</dbReference>
<dbReference type="PANTHER" id="PTHR42794:SF1">
    <property type="entry name" value="HEMIN IMPORT ATP-BINDING PROTEIN HMUV"/>
    <property type="match status" value="1"/>
</dbReference>
<dbReference type="NCBIfam" id="NF010068">
    <property type="entry name" value="PRK13548.1"/>
    <property type="match status" value="1"/>
</dbReference>
<dbReference type="PROSITE" id="PS00211">
    <property type="entry name" value="ABC_TRANSPORTER_1"/>
    <property type="match status" value="1"/>
</dbReference>
<name>A0A1I3TGW6_9RHOB</name>
<dbReference type="CDD" id="cd03214">
    <property type="entry name" value="ABC_Iron-Siderophores_B12_Hemin"/>
    <property type="match status" value="1"/>
</dbReference>
<feature type="domain" description="ABC transporter" evidence="7">
    <location>
        <begin position="2"/>
        <end position="241"/>
    </location>
</feature>
<accession>A0A1I3TGW6</accession>
<evidence type="ECO:0000256" key="2">
    <source>
        <dbReference type="ARBA" id="ARBA00022741"/>
    </source>
</evidence>
<dbReference type="InterPro" id="IPR003593">
    <property type="entry name" value="AAA+_ATPase"/>
</dbReference>
<evidence type="ECO:0000256" key="4">
    <source>
        <dbReference type="ARBA" id="ARBA00022967"/>
    </source>
</evidence>
<dbReference type="PANTHER" id="PTHR42794">
    <property type="entry name" value="HEMIN IMPORT ATP-BINDING PROTEIN HMUV"/>
    <property type="match status" value="1"/>
</dbReference>
<evidence type="ECO:0000256" key="1">
    <source>
        <dbReference type="ARBA" id="ARBA00022448"/>
    </source>
</evidence>
<dbReference type="InterPro" id="IPR017871">
    <property type="entry name" value="ABC_transporter-like_CS"/>
</dbReference>
<reference evidence="9" key="1">
    <citation type="submission" date="2016-10" db="EMBL/GenBank/DDBJ databases">
        <authorList>
            <person name="Varghese N."/>
            <person name="Submissions S."/>
        </authorList>
    </citation>
    <scope>NUCLEOTIDE SEQUENCE [LARGE SCALE GENOMIC DNA]</scope>
    <source>
        <strain evidence="9">DSM 26471</strain>
    </source>
</reference>
<evidence type="ECO:0000256" key="6">
    <source>
        <dbReference type="SAM" id="MobiDB-lite"/>
    </source>
</evidence>
<dbReference type="InterPro" id="IPR003439">
    <property type="entry name" value="ABC_transporter-like_ATP-bd"/>
</dbReference>